<dbReference type="AlphaFoldDB" id="A0A7Z0III6"/>
<evidence type="ECO:0000313" key="3">
    <source>
        <dbReference type="Proteomes" id="UP000539111"/>
    </source>
</evidence>
<organism evidence="2 3">
    <name type="scientific">Spelaeicoccus albus</name>
    <dbReference type="NCBI Taxonomy" id="1280376"/>
    <lineage>
        <taxon>Bacteria</taxon>
        <taxon>Bacillati</taxon>
        <taxon>Actinomycetota</taxon>
        <taxon>Actinomycetes</taxon>
        <taxon>Micrococcales</taxon>
        <taxon>Brevibacteriaceae</taxon>
        <taxon>Spelaeicoccus</taxon>
    </lineage>
</organism>
<comment type="caution">
    <text evidence="2">The sequence shown here is derived from an EMBL/GenBank/DDBJ whole genome shotgun (WGS) entry which is preliminary data.</text>
</comment>
<keyword evidence="3" id="KW-1185">Reference proteome</keyword>
<accession>A0A7Z0III6</accession>
<dbReference type="EMBL" id="JACBZP010000001">
    <property type="protein sequence ID" value="NYI68436.1"/>
    <property type="molecule type" value="Genomic_DNA"/>
</dbReference>
<protein>
    <submittedName>
        <fullName evidence="2">Uncharacterized protein</fullName>
    </submittedName>
</protein>
<evidence type="ECO:0000313" key="2">
    <source>
        <dbReference type="EMBL" id="NYI68436.1"/>
    </source>
</evidence>
<name>A0A7Z0III6_9MICO</name>
<proteinExistence type="predicted"/>
<dbReference type="EMBL" id="JACBZP010000001">
    <property type="protein sequence ID" value="NYI68435.1"/>
    <property type="molecule type" value="Genomic_DNA"/>
</dbReference>
<gene>
    <name evidence="1" type="ORF">BJY26_002741</name>
    <name evidence="2" type="ORF">BJY26_002742</name>
</gene>
<dbReference type="Proteomes" id="UP000539111">
    <property type="component" value="Unassembled WGS sequence"/>
</dbReference>
<sequence>MSKTTQSQEVQGRSGNVVARGFNRWLEHNRAYGEAFTRFAAPGYKGK</sequence>
<evidence type="ECO:0000313" key="1">
    <source>
        <dbReference type="EMBL" id="NYI68435.1"/>
    </source>
</evidence>
<reference evidence="2 3" key="1">
    <citation type="submission" date="2020-07" db="EMBL/GenBank/DDBJ databases">
        <title>Sequencing the genomes of 1000 actinobacteria strains.</title>
        <authorList>
            <person name="Klenk H.-P."/>
        </authorList>
    </citation>
    <scope>NUCLEOTIDE SEQUENCE [LARGE SCALE GENOMIC DNA]</scope>
    <source>
        <strain evidence="2 3">DSM 26341</strain>
    </source>
</reference>